<feature type="transmembrane region" description="Helical" evidence="8">
    <location>
        <begin position="353"/>
        <end position="373"/>
    </location>
</feature>
<feature type="domain" description="Glycosyltransferase RgtA/B/C/D-like" evidence="9">
    <location>
        <begin position="69"/>
        <end position="213"/>
    </location>
</feature>
<keyword evidence="6 8" id="KW-1133">Transmembrane helix</keyword>
<evidence type="ECO:0000313" key="10">
    <source>
        <dbReference type="EMBL" id="QNI30398.1"/>
    </source>
</evidence>
<feature type="transmembrane region" description="Helical" evidence="8">
    <location>
        <begin position="271"/>
        <end position="293"/>
    </location>
</feature>
<evidence type="ECO:0000256" key="8">
    <source>
        <dbReference type="SAM" id="Phobius"/>
    </source>
</evidence>
<evidence type="ECO:0000313" key="11">
    <source>
        <dbReference type="Proteomes" id="UP000515312"/>
    </source>
</evidence>
<evidence type="ECO:0000256" key="3">
    <source>
        <dbReference type="ARBA" id="ARBA00022676"/>
    </source>
</evidence>
<evidence type="ECO:0000256" key="1">
    <source>
        <dbReference type="ARBA" id="ARBA00004651"/>
    </source>
</evidence>
<keyword evidence="3" id="KW-0328">Glycosyltransferase</keyword>
<dbReference type="KEGG" id="adin:H7849_14630"/>
<accession>A0A7G8BCX8</accession>
<dbReference type="GO" id="GO:0009103">
    <property type="term" value="P:lipopolysaccharide biosynthetic process"/>
    <property type="evidence" value="ECO:0007669"/>
    <property type="project" value="UniProtKB-ARBA"/>
</dbReference>
<feature type="transmembrane region" description="Helical" evidence="8">
    <location>
        <begin position="305"/>
        <end position="323"/>
    </location>
</feature>
<gene>
    <name evidence="10" type="ORF">H7849_14630</name>
</gene>
<dbReference type="InterPro" id="IPR050297">
    <property type="entry name" value="LipidA_mod_glycosyltrf_83"/>
</dbReference>
<dbReference type="RefSeq" id="WP_186740270.1">
    <property type="nucleotide sequence ID" value="NZ_CP060394.1"/>
</dbReference>
<feature type="transmembrane region" description="Helical" evidence="8">
    <location>
        <begin position="15"/>
        <end position="36"/>
    </location>
</feature>
<dbReference type="Pfam" id="PF13231">
    <property type="entry name" value="PMT_2"/>
    <property type="match status" value="1"/>
</dbReference>
<evidence type="ECO:0000256" key="7">
    <source>
        <dbReference type="ARBA" id="ARBA00023136"/>
    </source>
</evidence>
<feature type="transmembrane region" description="Helical" evidence="8">
    <location>
        <begin position="165"/>
        <end position="193"/>
    </location>
</feature>
<evidence type="ECO:0000259" key="9">
    <source>
        <dbReference type="Pfam" id="PF13231"/>
    </source>
</evidence>
<protein>
    <submittedName>
        <fullName evidence="10">Glycosyltransferase family 39 protein</fullName>
    </submittedName>
</protein>
<feature type="transmembrane region" description="Helical" evidence="8">
    <location>
        <begin position="139"/>
        <end position="158"/>
    </location>
</feature>
<feature type="transmembrane region" description="Helical" evidence="8">
    <location>
        <begin position="89"/>
        <end position="110"/>
    </location>
</feature>
<keyword evidence="7 8" id="KW-0472">Membrane</keyword>
<name>A0A7G8BCX8_9BACT</name>
<keyword evidence="4 10" id="KW-0808">Transferase</keyword>
<keyword evidence="5 8" id="KW-0812">Transmembrane</keyword>
<dbReference type="InterPro" id="IPR038731">
    <property type="entry name" value="RgtA/B/C-like"/>
</dbReference>
<feature type="transmembrane region" description="Helical" evidence="8">
    <location>
        <begin position="117"/>
        <end position="133"/>
    </location>
</feature>
<dbReference type="PANTHER" id="PTHR33908:SF11">
    <property type="entry name" value="MEMBRANE PROTEIN"/>
    <property type="match status" value="1"/>
</dbReference>
<dbReference type="GO" id="GO:0016763">
    <property type="term" value="F:pentosyltransferase activity"/>
    <property type="evidence" value="ECO:0007669"/>
    <property type="project" value="TreeGrafter"/>
</dbReference>
<feature type="transmembrane region" description="Helical" evidence="8">
    <location>
        <begin position="213"/>
        <end position="234"/>
    </location>
</feature>
<dbReference type="EMBL" id="CP060394">
    <property type="protein sequence ID" value="QNI30398.1"/>
    <property type="molecule type" value="Genomic_DNA"/>
</dbReference>
<dbReference type="Proteomes" id="UP000515312">
    <property type="component" value="Chromosome"/>
</dbReference>
<keyword evidence="11" id="KW-1185">Reference proteome</keyword>
<organism evidence="10 11">
    <name type="scientific">Alloacidobacterium dinghuense</name>
    <dbReference type="NCBI Taxonomy" id="2763107"/>
    <lineage>
        <taxon>Bacteria</taxon>
        <taxon>Pseudomonadati</taxon>
        <taxon>Acidobacteriota</taxon>
        <taxon>Terriglobia</taxon>
        <taxon>Terriglobales</taxon>
        <taxon>Acidobacteriaceae</taxon>
        <taxon>Alloacidobacterium</taxon>
    </lineage>
</organism>
<comment type="subcellular location">
    <subcellularLocation>
        <location evidence="1">Cell membrane</location>
        <topology evidence="1">Multi-pass membrane protein</topology>
    </subcellularLocation>
</comment>
<dbReference type="GO" id="GO:0005886">
    <property type="term" value="C:plasma membrane"/>
    <property type="evidence" value="ECO:0007669"/>
    <property type="project" value="UniProtKB-SubCell"/>
</dbReference>
<sequence>MPSSRQYQGGKQPSLWLVFPAIFAAVLVAHLLLLRLPYYWDEAGYYIPAAYDFFRTGSLIPYSTLSNAHPPLPSLYLALWWKVFTFTPWVTRVAMCAISAVALLAVYRLAIITTNKPNVAAATVGLTALYPVWFAQSSLAHADMVAAAATLWALAFFLEERLWTAILCFSLAALAKETAIITPLALAAWQMWLCFAPNKSRPASNEPSPHSDAIKAGILLLPLIPLACWYIYHWHRTGFVFGNPEYLRYNATATLTPLRILLAFAHRVLHITAHMNLFVPVLSMLACMMLPPVEGRARISFSHQLQFYVIILANLILFSVLGGALLTRYLLPLYPLILLLCANTFYRRQKQWRYLVALSAVAFLVGLFINPPYRFAPEDNLAYRDVILLHQAAIRQIEAHYPTATVLSAWPATDELNKPELGYVEEPMQAASIDNFSLPQIERAAQLSETYTVGLIFSTKYDPPNLPFSLGRRNEALDTRFFDFHRDLPPEMIARLLGGKVVWRAERQGQWAAVLHFDRPQVATQTEHDHLPLHYNQP</sequence>
<keyword evidence="2" id="KW-1003">Cell membrane</keyword>
<proteinExistence type="predicted"/>
<evidence type="ECO:0000256" key="5">
    <source>
        <dbReference type="ARBA" id="ARBA00022692"/>
    </source>
</evidence>
<evidence type="ECO:0000256" key="6">
    <source>
        <dbReference type="ARBA" id="ARBA00022989"/>
    </source>
</evidence>
<evidence type="ECO:0000256" key="2">
    <source>
        <dbReference type="ARBA" id="ARBA00022475"/>
    </source>
</evidence>
<dbReference type="AlphaFoldDB" id="A0A7G8BCX8"/>
<reference evidence="10 11" key="1">
    <citation type="submission" date="2020-08" db="EMBL/GenBank/DDBJ databases">
        <title>Edaphobacter telluris sp. nov. and Acidobacterium dinghuensis sp. nov., two acidobacteria isolated from forest soil.</title>
        <authorList>
            <person name="Fu J."/>
            <person name="Qiu L."/>
        </authorList>
    </citation>
    <scope>NUCLEOTIDE SEQUENCE [LARGE SCALE GENOMIC DNA]</scope>
    <source>
        <strain evidence="10">4Y35</strain>
    </source>
</reference>
<dbReference type="PANTHER" id="PTHR33908">
    <property type="entry name" value="MANNOSYLTRANSFERASE YKCB-RELATED"/>
    <property type="match status" value="1"/>
</dbReference>
<evidence type="ECO:0000256" key="4">
    <source>
        <dbReference type="ARBA" id="ARBA00022679"/>
    </source>
</evidence>